<feature type="transmembrane region" description="Helical" evidence="2">
    <location>
        <begin position="171"/>
        <end position="189"/>
    </location>
</feature>
<dbReference type="EMBL" id="BOPO01000038">
    <property type="protein sequence ID" value="GIL27139.1"/>
    <property type="molecule type" value="Genomic_DNA"/>
</dbReference>
<comment type="caution">
    <text evidence="4">The sequence shown here is derived from an EMBL/GenBank/DDBJ whole genome shotgun (WGS) entry which is preliminary data.</text>
</comment>
<dbReference type="RefSeq" id="WP_207124892.1">
    <property type="nucleotide sequence ID" value="NZ_BOPO01000038.1"/>
</dbReference>
<keyword evidence="2" id="KW-1133">Transmembrane helix</keyword>
<evidence type="ECO:0000259" key="3">
    <source>
        <dbReference type="Pfam" id="PF04892"/>
    </source>
</evidence>
<proteinExistence type="predicted"/>
<keyword evidence="2" id="KW-0472">Membrane</keyword>
<feature type="compositionally biased region" description="Pro residues" evidence="1">
    <location>
        <begin position="39"/>
        <end position="54"/>
    </location>
</feature>
<accession>A0A8J4AB54</accession>
<evidence type="ECO:0000256" key="2">
    <source>
        <dbReference type="SAM" id="Phobius"/>
    </source>
</evidence>
<feature type="transmembrane region" description="Helical" evidence="2">
    <location>
        <begin position="201"/>
        <end position="218"/>
    </location>
</feature>
<dbReference type="Pfam" id="PF04892">
    <property type="entry name" value="VanZ"/>
    <property type="match status" value="1"/>
</dbReference>
<dbReference type="InterPro" id="IPR006976">
    <property type="entry name" value="VanZ-like"/>
</dbReference>
<feature type="region of interest" description="Disordered" evidence="1">
    <location>
        <begin position="38"/>
        <end position="75"/>
    </location>
</feature>
<protein>
    <recommendedName>
        <fullName evidence="3">VanZ-like domain-containing protein</fullName>
    </recommendedName>
</protein>
<evidence type="ECO:0000256" key="1">
    <source>
        <dbReference type="SAM" id="MobiDB-lite"/>
    </source>
</evidence>
<keyword evidence="5" id="KW-1185">Reference proteome</keyword>
<feature type="transmembrane region" description="Helical" evidence="2">
    <location>
        <begin position="144"/>
        <end position="164"/>
    </location>
</feature>
<feature type="domain" description="VanZ-like" evidence="3">
    <location>
        <begin position="121"/>
        <end position="212"/>
    </location>
</feature>
<evidence type="ECO:0000313" key="5">
    <source>
        <dbReference type="Proteomes" id="UP000614996"/>
    </source>
</evidence>
<gene>
    <name evidence="4" type="ORF">NUM_23930</name>
</gene>
<name>A0A8J4AB54_9ACTN</name>
<organism evidence="4 5">
    <name type="scientific">Actinocatenispora comari</name>
    <dbReference type="NCBI Taxonomy" id="2807577"/>
    <lineage>
        <taxon>Bacteria</taxon>
        <taxon>Bacillati</taxon>
        <taxon>Actinomycetota</taxon>
        <taxon>Actinomycetes</taxon>
        <taxon>Micromonosporales</taxon>
        <taxon>Micromonosporaceae</taxon>
        <taxon>Actinocatenispora</taxon>
    </lineage>
</organism>
<evidence type="ECO:0000313" key="4">
    <source>
        <dbReference type="EMBL" id="GIL27139.1"/>
    </source>
</evidence>
<feature type="compositionally biased region" description="Low complexity" evidence="1">
    <location>
        <begin position="55"/>
        <end position="75"/>
    </location>
</feature>
<dbReference type="AlphaFoldDB" id="A0A8J4AB54"/>
<dbReference type="Proteomes" id="UP000614996">
    <property type="component" value="Unassembled WGS sequence"/>
</dbReference>
<keyword evidence="2" id="KW-0812">Transmembrane</keyword>
<sequence length="237" mass="24572">MTEVWSRYHLILIGFAVALPVAVLAVLLRARALTTPAHPTGPAPPAQPADPTPARPAGLATPAQSTSPAPATPVQPAGAAAAAPVTRHSLWYAVCEVAAVYGTLPWLAMTLTPDPGAPRRIQPVPLHDLAALAGAPAQTVAVQLIGNVLVFAAAGFFLPLRFAWLRSLPRVVLLAALGSALIETVQYVAELGRVSSVDDVLVNAVGAGLFALASRPLWARRSTVDDADQPGRAPARR</sequence>
<reference evidence="5" key="1">
    <citation type="journal article" date="2021" name="Int. J. Syst. Evol. Microbiol.">
        <title>Actinocatenispora comari sp. nov., an endophytic actinomycete isolated from aerial parts of Comarum salesowianum.</title>
        <authorList>
            <person name="Oyunbileg N."/>
            <person name="Iizaka Y."/>
            <person name="Hamada M."/>
            <person name="Davaapurev B.O."/>
            <person name="Fukumoto A."/>
            <person name="Tsetseg B."/>
            <person name="Kato F."/>
            <person name="Tamura T."/>
            <person name="Batkhuu J."/>
            <person name="Anzai Y."/>
        </authorList>
    </citation>
    <scope>NUCLEOTIDE SEQUENCE [LARGE SCALE GENOMIC DNA]</scope>
    <source>
        <strain evidence="5">NUM-2625</strain>
    </source>
</reference>